<organism evidence="1 2">
    <name type="scientific">Asparagus officinalis</name>
    <name type="common">Garden asparagus</name>
    <dbReference type="NCBI Taxonomy" id="4686"/>
    <lineage>
        <taxon>Eukaryota</taxon>
        <taxon>Viridiplantae</taxon>
        <taxon>Streptophyta</taxon>
        <taxon>Embryophyta</taxon>
        <taxon>Tracheophyta</taxon>
        <taxon>Spermatophyta</taxon>
        <taxon>Magnoliopsida</taxon>
        <taxon>Liliopsida</taxon>
        <taxon>Asparagales</taxon>
        <taxon>Asparagaceae</taxon>
        <taxon>Asparagoideae</taxon>
        <taxon>Asparagus</taxon>
    </lineage>
</organism>
<evidence type="ECO:0000313" key="2">
    <source>
        <dbReference type="Proteomes" id="UP000243459"/>
    </source>
</evidence>
<accession>A0A5P1EUC8</accession>
<name>A0A5P1EUC8_ASPOF</name>
<reference evidence="2" key="1">
    <citation type="journal article" date="2017" name="Nat. Commun.">
        <title>The asparagus genome sheds light on the origin and evolution of a young Y chromosome.</title>
        <authorList>
            <person name="Harkess A."/>
            <person name="Zhou J."/>
            <person name="Xu C."/>
            <person name="Bowers J.E."/>
            <person name="Van der Hulst R."/>
            <person name="Ayyampalayam S."/>
            <person name="Mercati F."/>
            <person name="Riccardi P."/>
            <person name="McKain M.R."/>
            <person name="Kakrana A."/>
            <person name="Tang H."/>
            <person name="Ray J."/>
            <person name="Groenendijk J."/>
            <person name="Arikit S."/>
            <person name="Mathioni S.M."/>
            <person name="Nakano M."/>
            <person name="Shan H."/>
            <person name="Telgmann-Rauber A."/>
            <person name="Kanno A."/>
            <person name="Yue Z."/>
            <person name="Chen H."/>
            <person name="Li W."/>
            <person name="Chen Y."/>
            <person name="Xu X."/>
            <person name="Zhang Y."/>
            <person name="Luo S."/>
            <person name="Chen H."/>
            <person name="Gao J."/>
            <person name="Mao Z."/>
            <person name="Pires J.C."/>
            <person name="Luo M."/>
            <person name="Kudrna D."/>
            <person name="Wing R.A."/>
            <person name="Meyers B.C."/>
            <person name="Yi K."/>
            <person name="Kong H."/>
            <person name="Lavrijsen P."/>
            <person name="Sunseri F."/>
            <person name="Falavigna A."/>
            <person name="Ye Y."/>
            <person name="Leebens-Mack J.H."/>
            <person name="Chen G."/>
        </authorList>
    </citation>
    <scope>NUCLEOTIDE SEQUENCE [LARGE SCALE GENOMIC DNA]</scope>
    <source>
        <strain evidence="2">cv. DH0086</strain>
    </source>
</reference>
<sequence length="200" mass="21879">MAPHCAILRGTCAARRPPLSRTDDYADTNGDSYGYDFPWLILCSLFVLISNALSILLTGDEPKLVVGSEVAPISIPTGDEFAPTINFDDASGAFEPEPTNDVVASPALALVSVVWHSKKEELVLKLSELANERYLKASQLQAEMARLEVIRIQATLIEPRILRKRALKDALNAKDVKMAEYIARITISSLLPWSLDGPST</sequence>
<evidence type="ECO:0000313" key="1">
    <source>
        <dbReference type="EMBL" id="ONK68111.1"/>
    </source>
</evidence>
<dbReference type="AlphaFoldDB" id="A0A5P1EUC8"/>
<proteinExistence type="predicted"/>
<keyword evidence="2" id="KW-1185">Reference proteome</keyword>
<dbReference type="Proteomes" id="UP000243459">
    <property type="component" value="Chromosome 5"/>
</dbReference>
<gene>
    <name evidence="1" type="ORF">A4U43_C05F7560</name>
</gene>
<protein>
    <submittedName>
        <fullName evidence="1">Uncharacterized protein</fullName>
    </submittedName>
</protein>
<dbReference type="EMBL" id="CM007385">
    <property type="protein sequence ID" value="ONK68111.1"/>
    <property type="molecule type" value="Genomic_DNA"/>
</dbReference>
<dbReference type="Gramene" id="ONK68111">
    <property type="protein sequence ID" value="ONK68111"/>
    <property type="gene ID" value="A4U43_C05F7560"/>
</dbReference>